<keyword evidence="1" id="KW-0812">Transmembrane</keyword>
<dbReference type="InterPro" id="IPR011335">
    <property type="entry name" value="Restrct_endonuc-II-like"/>
</dbReference>
<protein>
    <submittedName>
        <fullName evidence="3">Restriction endonuclease</fullName>
    </submittedName>
</protein>
<evidence type="ECO:0000256" key="1">
    <source>
        <dbReference type="SAM" id="Phobius"/>
    </source>
</evidence>
<keyword evidence="3" id="KW-0255">Endonuclease</keyword>
<keyword evidence="3" id="KW-0378">Hydrolase</keyword>
<proteinExistence type="predicted"/>
<dbReference type="GO" id="GO:0015666">
    <property type="term" value="F:restriction endodeoxyribonuclease activity"/>
    <property type="evidence" value="ECO:0007669"/>
    <property type="project" value="TreeGrafter"/>
</dbReference>
<feature type="domain" description="Restriction endonuclease type IV Mrr" evidence="2">
    <location>
        <begin position="39"/>
        <end position="146"/>
    </location>
</feature>
<evidence type="ECO:0000259" key="2">
    <source>
        <dbReference type="Pfam" id="PF04471"/>
    </source>
</evidence>
<reference evidence="3 4" key="1">
    <citation type="journal article" date="2015" name="Stand. Genomic Sci.">
        <title>Genomic Encyclopedia of Bacterial and Archaeal Type Strains, Phase III: the genomes of soil and plant-associated and newly described type strains.</title>
        <authorList>
            <person name="Whitman W.B."/>
            <person name="Woyke T."/>
            <person name="Klenk H.P."/>
            <person name="Zhou Y."/>
            <person name="Lilburn T.G."/>
            <person name="Beck B.J."/>
            <person name="De Vos P."/>
            <person name="Vandamme P."/>
            <person name="Eisen J.A."/>
            <person name="Garrity G."/>
            <person name="Hugenholtz P."/>
            <person name="Kyrpides N.C."/>
        </authorList>
    </citation>
    <scope>NUCLEOTIDE SEQUENCE [LARGE SCALE GENOMIC DNA]</scope>
    <source>
        <strain evidence="3 4">CGMCC 1.10821</strain>
    </source>
</reference>
<keyword evidence="1" id="KW-1133">Transmembrane helix</keyword>
<dbReference type="InterPro" id="IPR007560">
    <property type="entry name" value="Restrct_endonuc_IV_Mrr"/>
</dbReference>
<name>A0A562L8B8_9GAMM</name>
<dbReference type="GO" id="GO:0009307">
    <property type="term" value="P:DNA restriction-modification system"/>
    <property type="evidence" value="ECO:0007669"/>
    <property type="project" value="InterPro"/>
</dbReference>
<dbReference type="InterPro" id="IPR052906">
    <property type="entry name" value="Type_IV_Methyl-Rstrct_Enzyme"/>
</dbReference>
<dbReference type="EMBL" id="VLKN01000003">
    <property type="protein sequence ID" value="TWI03927.1"/>
    <property type="molecule type" value="Genomic_DNA"/>
</dbReference>
<evidence type="ECO:0000313" key="4">
    <source>
        <dbReference type="Proteomes" id="UP000315167"/>
    </source>
</evidence>
<dbReference type="PANTHER" id="PTHR30015:SF7">
    <property type="entry name" value="TYPE IV METHYL-DIRECTED RESTRICTION ENZYME ECOKMRR"/>
    <property type="match status" value="1"/>
</dbReference>
<gene>
    <name evidence="3" type="ORF">IP90_01746</name>
</gene>
<dbReference type="Gene3D" id="3.40.1350.10">
    <property type="match status" value="1"/>
</dbReference>
<dbReference type="OrthoDB" id="5965220at2"/>
<keyword evidence="4" id="KW-1185">Reference proteome</keyword>
<dbReference type="SUPFAM" id="SSF52980">
    <property type="entry name" value="Restriction endonuclease-like"/>
    <property type="match status" value="1"/>
</dbReference>
<dbReference type="InterPro" id="IPR011856">
    <property type="entry name" value="tRNA_endonuc-like_dom_sf"/>
</dbReference>
<evidence type="ECO:0000313" key="3">
    <source>
        <dbReference type="EMBL" id="TWI03927.1"/>
    </source>
</evidence>
<sequence length="311" mass="33081">MTASAFGLLCALVVGVAMTLYLWGVRRRQLESSAGVDSLNAMHWREFAGLVLEMLYRRGYTAIEQHPLGSGDHSDILLRHGSGLCALSCKHGSAYRLGSQAVGEFADSIRMNDANGGIMVTPGSFAAEAYERASSLQVELIDGKTLWPEIAPLLPEALRARLQADAVASARRSIGFSWLLAVAVGVMAGLLWPGNSVEPATAASVAATSTAAVAKTATSTTMARPVGALSPEEIAKRRADVARAIAALPGIEQAHWSTQSTLSLFVSDDRNVWAGICGIISRYDELRATRVQLNPPAGSTTPVRFKQCHSY</sequence>
<dbReference type="PANTHER" id="PTHR30015">
    <property type="entry name" value="MRR RESTRICTION SYSTEM PROTEIN"/>
    <property type="match status" value="1"/>
</dbReference>
<organism evidence="3 4">
    <name type="scientific">Luteimonas cucumeris</name>
    <dbReference type="NCBI Taxonomy" id="985012"/>
    <lineage>
        <taxon>Bacteria</taxon>
        <taxon>Pseudomonadati</taxon>
        <taxon>Pseudomonadota</taxon>
        <taxon>Gammaproteobacteria</taxon>
        <taxon>Lysobacterales</taxon>
        <taxon>Lysobacteraceae</taxon>
        <taxon>Luteimonas</taxon>
    </lineage>
</organism>
<dbReference type="AlphaFoldDB" id="A0A562L8B8"/>
<accession>A0A562L8B8</accession>
<dbReference type="Pfam" id="PF04471">
    <property type="entry name" value="Mrr_cat"/>
    <property type="match status" value="1"/>
</dbReference>
<dbReference type="GO" id="GO:0003677">
    <property type="term" value="F:DNA binding"/>
    <property type="evidence" value="ECO:0007669"/>
    <property type="project" value="InterPro"/>
</dbReference>
<keyword evidence="3" id="KW-0540">Nuclease</keyword>
<feature type="transmembrane region" description="Helical" evidence="1">
    <location>
        <begin position="176"/>
        <end position="194"/>
    </location>
</feature>
<dbReference type="RefSeq" id="WP_144899210.1">
    <property type="nucleotide sequence ID" value="NZ_VLKN01000003.1"/>
</dbReference>
<dbReference type="Proteomes" id="UP000315167">
    <property type="component" value="Unassembled WGS sequence"/>
</dbReference>
<comment type="caution">
    <text evidence="3">The sequence shown here is derived from an EMBL/GenBank/DDBJ whole genome shotgun (WGS) entry which is preliminary data.</text>
</comment>
<feature type="transmembrane region" description="Helical" evidence="1">
    <location>
        <begin position="6"/>
        <end position="23"/>
    </location>
</feature>
<keyword evidence="1" id="KW-0472">Membrane</keyword>